<reference evidence="1 2" key="1">
    <citation type="submission" date="2021-06" db="EMBL/GenBank/DDBJ databases">
        <title>Caerostris extrusa draft genome.</title>
        <authorList>
            <person name="Kono N."/>
            <person name="Arakawa K."/>
        </authorList>
    </citation>
    <scope>NUCLEOTIDE SEQUENCE [LARGE SCALE GENOMIC DNA]</scope>
</reference>
<accession>A0AAV4W3D6</accession>
<sequence>MIAVETQNCKGDKDMHLLHYTHIRQKDDIFLTIFRGKKMPKYSTLKSQVNLLLLGGGKTGQLENSHEKDAKAAKVQSYLINQKNGDQNHLILQQDERLKKLELEEWSYYLLKKE</sequence>
<comment type="caution">
    <text evidence="1">The sequence shown here is derived from an EMBL/GenBank/DDBJ whole genome shotgun (WGS) entry which is preliminary data.</text>
</comment>
<dbReference type="Proteomes" id="UP001054945">
    <property type="component" value="Unassembled WGS sequence"/>
</dbReference>
<proteinExistence type="predicted"/>
<name>A0AAV4W3D6_CAEEX</name>
<evidence type="ECO:0000313" key="1">
    <source>
        <dbReference type="EMBL" id="GIY77275.1"/>
    </source>
</evidence>
<gene>
    <name evidence="1" type="ORF">CEXT_686761</name>
</gene>
<evidence type="ECO:0000313" key="2">
    <source>
        <dbReference type="Proteomes" id="UP001054945"/>
    </source>
</evidence>
<keyword evidence="2" id="KW-1185">Reference proteome</keyword>
<organism evidence="1 2">
    <name type="scientific">Caerostris extrusa</name>
    <name type="common">Bark spider</name>
    <name type="synonym">Caerostris bankana</name>
    <dbReference type="NCBI Taxonomy" id="172846"/>
    <lineage>
        <taxon>Eukaryota</taxon>
        <taxon>Metazoa</taxon>
        <taxon>Ecdysozoa</taxon>
        <taxon>Arthropoda</taxon>
        <taxon>Chelicerata</taxon>
        <taxon>Arachnida</taxon>
        <taxon>Araneae</taxon>
        <taxon>Araneomorphae</taxon>
        <taxon>Entelegynae</taxon>
        <taxon>Araneoidea</taxon>
        <taxon>Araneidae</taxon>
        <taxon>Caerostris</taxon>
    </lineage>
</organism>
<dbReference type="EMBL" id="BPLR01015598">
    <property type="protein sequence ID" value="GIY77275.1"/>
    <property type="molecule type" value="Genomic_DNA"/>
</dbReference>
<dbReference type="AlphaFoldDB" id="A0AAV4W3D6"/>
<protein>
    <submittedName>
        <fullName evidence="1">Uncharacterized protein</fullName>
    </submittedName>
</protein>